<reference evidence="2 3" key="1">
    <citation type="submission" date="2024-09" db="EMBL/GenBank/DDBJ databases">
        <title>Chromosome-scale assembly of Riccia sorocarpa.</title>
        <authorList>
            <person name="Paukszto L."/>
        </authorList>
    </citation>
    <scope>NUCLEOTIDE SEQUENCE [LARGE SCALE GENOMIC DNA]</scope>
    <source>
        <strain evidence="2">LP-2024</strain>
        <tissue evidence="2">Aerial parts of the thallus</tissue>
    </source>
</reference>
<feature type="signal peptide" evidence="1">
    <location>
        <begin position="1"/>
        <end position="21"/>
    </location>
</feature>
<evidence type="ECO:0000256" key="1">
    <source>
        <dbReference type="SAM" id="SignalP"/>
    </source>
</evidence>
<organism evidence="2 3">
    <name type="scientific">Riccia sorocarpa</name>
    <dbReference type="NCBI Taxonomy" id="122646"/>
    <lineage>
        <taxon>Eukaryota</taxon>
        <taxon>Viridiplantae</taxon>
        <taxon>Streptophyta</taxon>
        <taxon>Embryophyta</taxon>
        <taxon>Marchantiophyta</taxon>
        <taxon>Marchantiopsida</taxon>
        <taxon>Marchantiidae</taxon>
        <taxon>Marchantiales</taxon>
        <taxon>Ricciaceae</taxon>
        <taxon>Riccia</taxon>
    </lineage>
</organism>
<evidence type="ECO:0000313" key="2">
    <source>
        <dbReference type="EMBL" id="KAL3687316.1"/>
    </source>
</evidence>
<gene>
    <name evidence="2" type="ORF">R1sor_013625</name>
</gene>
<feature type="chain" id="PRO_5044840625" description="Secreted protein" evidence="1">
    <location>
        <begin position="22"/>
        <end position="143"/>
    </location>
</feature>
<dbReference type="EMBL" id="JBJQOH010000004">
    <property type="protein sequence ID" value="KAL3687316.1"/>
    <property type="molecule type" value="Genomic_DNA"/>
</dbReference>
<evidence type="ECO:0008006" key="4">
    <source>
        <dbReference type="Google" id="ProtNLM"/>
    </source>
</evidence>
<evidence type="ECO:0000313" key="3">
    <source>
        <dbReference type="Proteomes" id="UP001633002"/>
    </source>
</evidence>
<accession>A0ABD3H926</accession>
<proteinExistence type="predicted"/>
<keyword evidence="1" id="KW-0732">Signal</keyword>
<name>A0ABD3H926_9MARC</name>
<dbReference type="AlphaFoldDB" id="A0ABD3H926"/>
<protein>
    <recommendedName>
        <fullName evidence="4">Secreted protein</fullName>
    </recommendedName>
</protein>
<dbReference type="Proteomes" id="UP001633002">
    <property type="component" value="Unassembled WGS sequence"/>
</dbReference>
<comment type="caution">
    <text evidence="2">The sequence shown here is derived from an EMBL/GenBank/DDBJ whole genome shotgun (WGS) entry which is preliminary data.</text>
</comment>
<sequence length="143" mass="16667">MARLEDLVFTLLGLLVVEVASLMEVKRDCRRCNKSLPIEEFSRRQRRTNVTNVMKVHRECNVCFSNRQTTRLYEPVPDTPDEQLVVKTCTYDQLSHMASVAFREAAIEEVAVYQHWAVDCSEEYMEALTSWKGSENPRNCFKE</sequence>
<keyword evidence="3" id="KW-1185">Reference proteome</keyword>